<evidence type="ECO:0008006" key="3">
    <source>
        <dbReference type="Google" id="ProtNLM"/>
    </source>
</evidence>
<dbReference type="EMBL" id="CABIJS010000333">
    <property type="protein sequence ID" value="VUZ49707.1"/>
    <property type="molecule type" value="Genomic_DNA"/>
</dbReference>
<reference evidence="1 2" key="1">
    <citation type="submission" date="2019-07" db="EMBL/GenBank/DDBJ databases">
        <authorList>
            <person name="Jastrzebski P J."/>
            <person name="Paukszto L."/>
            <person name="Jastrzebski P J."/>
        </authorList>
    </citation>
    <scope>NUCLEOTIDE SEQUENCE [LARGE SCALE GENOMIC DNA]</scope>
    <source>
        <strain evidence="1 2">WMS-il1</strain>
    </source>
</reference>
<evidence type="ECO:0000313" key="2">
    <source>
        <dbReference type="Proteomes" id="UP000321570"/>
    </source>
</evidence>
<gene>
    <name evidence="1" type="ORF">WMSIL1_LOCUS8925</name>
</gene>
<dbReference type="SUPFAM" id="SSF56112">
    <property type="entry name" value="Protein kinase-like (PK-like)"/>
    <property type="match status" value="1"/>
</dbReference>
<protein>
    <recommendedName>
        <fullName evidence="3">Protein kinase domain-containing protein</fullName>
    </recommendedName>
</protein>
<name>A0A564YQY4_HYMDI</name>
<organism evidence="1 2">
    <name type="scientific">Hymenolepis diminuta</name>
    <name type="common">Rat tapeworm</name>
    <dbReference type="NCBI Taxonomy" id="6216"/>
    <lineage>
        <taxon>Eukaryota</taxon>
        <taxon>Metazoa</taxon>
        <taxon>Spiralia</taxon>
        <taxon>Lophotrochozoa</taxon>
        <taxon>Platyhelminthes</taxon>
        <taxon>Cestoda</taxon>
        <taxon>Eucestoda</taxon>
        <taxon>Cyclophyllidea</taxon>
        <taxon>Hymenolepididae</taxon>
        <taxon>Hymenolepis</taxon>
    </lineage>
</organism>
<sequence length="77" mass="8564">MKSLPPVDNNTFPTRKVFLRPALPKTAIEAAEIASGVRHPKIVFCHGILKAVQPNLLVYNYMACGRLDRLLVSVSLY</sequence>
<keyword evidence="2" id="KW-1185">Reference proteome</keyword>
<accession>A0A564YQY4</accession>
<proteinExistence type="predicted"/>
<feature type="non-terminal residue" evidence="1">
    <location>
        <position position="77"/>
    </location>
</feature>
<dbReference type="InterPro" id="IPR011009">
    <property type="entry name" value="Kinase-like_dom_sf"/>
</dbReference>
<evidence type="ECO:0000313" key="1">
    <source>
        <dbReference type="EMBL" id="VUZ49707.1"/>
    </source>
</evidence>
<dbReference type="AlphaFoldDB" id="A0A564YQY4"/>
<dbReference type="Proteomes" id="UP000321570">
    <property type="component" value="Unassembled WGS sequence"/>
</dbReference>